<dbReference type="EMBL" id="SDLO01000026">
    <property type="protein sequence ID" value="TDK85216.1"/>
    <property type="molecule type" value="Genomic_DNA"/>
</dbReference>
<sequence length="450" mass="50441">MRSTFNDFWAWLVDRDWTLSQIHTPMEWFAFLSIPLFTAVIGWLINWTGLIMLFYPVNFHGFRIPGMAELARLLPHKLQEIPGILQGGVGWQGIVPARAAKMGSIASDKAIAKLGTPAEFYQQLEPDMIAEHIVKLFEAEIPQLVDEVMIANDPQFWRDLPTVGKRAIVARVQSQLPDVVRSITTEIGIHIDQLLDPKIMVIEHFRKNPDLVIRVFKDIGQRELNLMVNFGFIFGFLLGIPVAFIDHWFHTWWMLPVLGVIVGWITNALGMWLIFEPTEPTRYFGIKFQGLFLRRQEQAAEVYAGIIADDVITLERIGDFLIDGPSGDRTRQMMAAALGPAIDRAAGPIRGAARVALGAQAYDSIKAGFAAEAVGRTLTPFRDEEFSKAQSGKIRTLIAQRTKELPPTDFVEMLRSAIREDEWMLYAHGAIMGAAGGFLHYGIFLGLGVA</sequence>
<reference evidence="2 3" key="1">
    <citation type="submission" date="2019-01" db="EMBL/GenBank/DDBJ databases">
        <title>High-quality-draft genome sequences of five non-tuberculosis mycobacteriaceae isolated from a nosocomial environment.</title>
        <authorList>
            <person name="Tiago I."/>
            <person name="Alarico S."/>
            <person name="Pereira S.G."/>
            <person name="Coelho C."/>
            <person name="Maranha A."/>
            <person name="Empadinhas N."/>
        </authorList>
    </citation>
    <scope>NUCLEOTIDE SEQUENCE [LARGE SCALE GENOMIC DNA]</scope>
    <source>
        <strain evidence="2 3">24AIII</strain>
    </source>
</reference>
<feature type="transmembrane region" description="Helical" evidence="1">
    <location>
        <begin position="251"/>
        <end position="275"/>
    </location>
</feature>
<accession>A0A4R5W8M2</accession>
<dbReference type="PANTHER" id="PTHR35791">
    <property type="entry name" value="UPF0754 MEMBRANE PROTEIN YHEB"/>
    <property type="match status" value="1"/>
</dbReference>
<dbReference type="PANTHER" id="PTHR35791:SF1">
    <property type="entry name" value="UPF0754 MEMBRANE PROTEIN YHEB"/>
    <property type="match status" value="1"/>
</dbReference>
<evidence type="ECO:0000313" key="2">
    <source>
        <dbReference type="EMBL" id="TDK85216.1"/>
    </source>
</evidence>
<feature type="transmembrane region" description="Helical" evidence="1">
    <location>
        <begin position="224"/>
        <end position="245"/>
    </location>
</feature>
<comment type="caution">
    <text evidence="2">The sequence shown here is derived from an EMBL/GenBank/DDBJ whole genome shotgun (WGS) entry which is preliminary data.</text>
</comment>
<dbReference type="AlphaFoldDB" id="A0A4R5W8M2"/>
<feature type="transmembrane region" description="Helical" evidence="1">
    <location>
        <begin position="28"/>
        <end position="55"/>
    </location>
</feature>
<evidence type="ECO:0000256" key="1">
    <source>
        <dbReference type="SAM" id="Phobius"/>
    </source>
</evidence>
<keyword evidence="1" id="KW-0472">Membrane</keyword>
<feature type="transmembrane region" description="Helical" evidence="1">
    <location>
        <begin position="423"/>
        <end position="444"/>
    </location>
</feature>
<keyword evidence="1" id="KW-1133">Transmembrane helix</keyword>
<protein>
    <recommendedName>
        <fullName evidence="4">DUF445 domain-containing protein</fullName>
    </recommendedName>
</protein>
<evidence type="ECO:0000313" key="3">
    <source>
        <dbReference type="Proteomes" id="UP000294929"/>
    </source>
</evidence>
<organism evidence="2 3">
    <name type="scientific">Mycolicibacterium mucogenicum</name>
    <name type="common">Mycobacterium mucogenicum</name>
    <dbReference type="NCBI Taxonomy" id="56689"/>
    <lineage>
        <taxon>Bacteria</taxon>
        <taxon>Bacillati</taxon>
        <taxon>Actinomycetota</taxon>
        <taxon>Actinomycetes</taxon>
        <taxon>Mycobacteriales</taxon>
        <taxon>Mycobacteriaceae</taxon>
        <taxon>Mycolicibacterium</taxon>
    </lineage>
</organism>
<keyword evidence="1" id="KW-0812">Transmembrane</keyword>
<gene>
    <name evidence="2" type="ORF">EUA03_23020</name>
</gene>
<dbReference type="Proteomes" id="UP000294929">
    <property type="component" value="Unassembled WGS sequence"/>
</dbReference>
<name>A0A4R5W8M2_MYCMU</name>
<evidence type="ECO:0008006" key="4">
    <source>
        <dbReference type="Google" id="ProtNLM"/>
    </source>
</evidence>
<proteinExistence type="predicted"/>